<name>A0AAJ1MCS4_LIMMU</name>
<evidence type="ECO:0000313" key="3">
    <source>
        <dbReference type="EMBL" id="MDC2830788.1"/>
    </source>
</evidence>
<comment type="caution">
    <text evidence="3">The sequence shown here is derived from an EMBL/GenBank/DDBJ whole genome shotgun (WGS) entry which is preliminary data.</text>
</comment>
<evidence type="ECO:0000256" key="1">
    <source>
        <dbReference type="ARBA" id="ARBA00006525"/>
    </source>
</evidence>
<dbReference type="PANTHER" id="PTHR43022:SF1">
    <property type="entry name" value="PROTEIN SMF"/>
    <property type="match status" value="1"/>
</dbReference>
<dbReference type="RefSeq" id="WP_272208712.1">
    <property type="nucleotide sequence ID" value="NZ_JAQOMV010000034.1"/>
</dbReference>
<evidence type="ECO:0000313" key="4">
    <source>
        <dbReference type="Proteomes" id="UP001220670"/>
    </source>
</evidence>
<evidence type="ECO:0000259" key="2">
    <source>
        <dbReference type="Pfam" id="PF02481"/>
    </source>
</evidence>
<feature type="domain" description="Smf/DprA SLOG" evidence="2">
    <location>
        <begin position="75"/>
        <end position="283"/>
    </location>
</feature>
<dbReference type="Proteomes" id="UP001220670">
    <property type="component" value="Unassembled WGS sequence"/>
</dbReference>
<reference evidence="3" key="1">
    <citation type="submission" date="2023-01" db="EMBL/GenBank/DDBJ databases">
        <title>Genome analysis of 13 Lactobacillus isolated from gut of wild boar.</title>
        <authorList>
            <person name="Papp P."/>
            <person name="Libisch B."/>
            <person name="Nagy T."/>
            <person name="Olasz F."/>
        </authorList>
    </citation>
    <scope>NUCLEOTIDE SEQUENCE</scope>
    <source>
        <strain evidence="3">F146</strain>
    </source>
</reference>
<organism evidence="3 4">
    <name type="scientific">Limosilactobacillus mucosae</name>
    <name type="common">Lactobacillus mucosae</name>
    <dbReference type="NCBI Taxonomy" id="97478"/>
    <lineage>
        <taxon>Bacteria</taxon>
        <taxon>Bacillati</taxon>
        <taxon>Bacillota</taxon>
        <taxon>Bacilli</taxon>
        <taxon>Lactobacillales</taxon>
        <taxon>Lactobacillaceae</taxon>
        <taxon>Limosilactobacillus</taxon>
    </lineage>
</organism>
<dbReference type="Pfam" id="PF02481">
    <property type="entry name" value="DNA_processg_A"/>
    <property type="match status" value="1"/>
</dbReference>
<dbReference type="AlphaFoldDB" id="A0AAJ1MCS4"/>
<dbReference type="SUPFAM" id="SSF102405">
    <property type="entry name" value="MCP/YpsA-like"/>
    <property type="match status" value="1"/>
</dbReference>
<proteinExistence type="inferred from homology"/>
<dbReference type="Gene3D" id="3.40.50.450">
    <property type="match status" value="1"/>
</dbReference>
<dbReference type="NCBIfam" id="TIGR00732">
    <property type="entry name" value="dprA"/>
    <property type="match status" value="1"/>
</dbReference>
<accession>A0AAJ1MCS4</accession>
<dbReference type="InterPro" id="IPR057666">
    <property type="entry name" value="DrpA_SLOG"/>
</dbReference>
<dbReference type="EMBL" id="JAQONE010000028">
    <property type="protein sequence ID" value="MDC2830788.1"/>
    <property type="molecule type" value="Genomic_DNA"/>
</dbReference>
<dbReference type="GO" id="GO:0009294">
    <property type="term" value="P:DNA-mediated transformation"/>
    <property type="evidence" value="ECO:0007669"/>
    <property type="project" value="InterPro"/>
</dbReference>
<protein>
    <submittedName>
        <fullName evidence="3">DNA-processing protein DprA</fullName>
    </submittedName>
</protein>
<comment type="similarity">
    <text evidence="1">Belongs to the DprA/Smf family.</text>
</comment>
<dbReference type="InterPro" id="IPR003488">
    <property type="entry name" value="DprA"/>
</dbReference>
<gene>
    <name evidence="3" type="primary">dprA</name>
    <name evidence="3" type="ORF">PO250_10950</name>
</gene>
<dbReference type="PANTHER" id="PTHR43022">
    <property type="entry name" value="PROTEIN SMF"/>
    <property type="match status" value="1"/>
</dbReference>
<sequence length="291" mass="32006">MCLREFILRLSLCHCLSRRMKYRILMAAVQQKQISNVSRLTDHLNMTFTKRMQWLDEWASQGLYHLTEQNLQMPFITPLDAVYPRQLREIYDPPLVLYYQGDLRLLQYPSLAVVGARNISKYGERVINQLLPGISSSQAAIVSGLAKGVDGLAHQITLLDGGAAIGVIGTGLNGSYPRCNASLQQQVAQHGLLLTEYPLGTPPCSANFPERNRIIAGLCHACLVIEASRRSGSLITANLALQDNRNVCAVPGPIDSPMSIGTNELIAAGAKPILSSQDVLEEIPDWTFLPN</sequence>